<gene>
    <name evidence="3" type="ORF">Pla8534_34740</name>
</gene>
<evidence type="ECO:0000313" key="3">
    <source>
        <dbReference type="EMBL" id="QDU95657.1"/>
    </source>
</evidence>
<feature type="signal peptide" evidence="2">
    <location>
        <begin position="1"/>
        <end position="19"/>
    </location>
</feature>
<organism evidence="3 4">
    <name type="scientific">Lignipirellula cremea</name>
    <dbReference type="NCBI Taxonomy" id="2528010"/>
    <lineage>
        <taxon>Bacteria</taxon>
        <taxon>Pseudomonadati</taxon>
        <taxon>Planctomycetota</taxon>
        <taxon>Planctomycetia</taxon>
        <taxon>Pirellulales</taxon>
        <taxon>Pirellulaceae</taxon>
        <taxon>Lignipirellula</taxon>
    </lineage>
</organism>
<reference evidence="3 4" key="1">
    <citation type="submission" date="2019-02" db="EMBL/GenBank/DDBJ databases">
        <title>Deep-cultivation of Planctomycetes and their phenomic and genomic characterization uncovers novel biology.</title>
        <authorList>
            <person name="Wiegand S."/>
            <person name="Jogler M."/>
            <person name="Boedeker C."/>
            <person name="Pinto D."/>
            <person name="Vollmers J."/>
            <person name="Rivas-Marin E."/>
            <person name="Kohn T."/>
            <person name="Peeters S.H."/>
            <person name="Heuer A."/>
            <person name="Rast P."/>
            <person name="Oberbeckmann S."/>
            <person name="Bunk B."/>
            <person name="Jeske O."/>
            <person name="Meyerdierks A."/>
            <person name="Storesund J.E."/>
            <person name="Kallscheuer N."/>
            <person name="Luecker S."/>
            <person name="Lage O.M."/>
            <person name="Pohl T."/>
            <person name="Merkel B.J."/>
            <person name="Hornburger P."/>
            <person name="Mueller R.-W."/>
            <person name="Bruemmer F."/>
            <person name="Labrenz M."/>
            <person name="Spormann A.M."/>
            <person name="Op den Camp H."/>
            <person name="Overmann J."/>
            <person name="Amann R."/>
            <person name="Jetten M.S.M."/>
            <person name="Mascher T."/>
            <person name="Medema M.H."/>
            <person name="Devos D.P."/>
            <person name="Kaster A.-K."/>
            <person name="Ovreas L."/>
            <person name="Rohde M."/>
            <person name="Galperin M.Y."/>
            <person name="Jogler C."/>
        </authorList>
    </citation>
    <scope>NUCLEOTIDE SEQUENCE [LARGE SCALE GENOMIC DNA]</scope>
    <source>
        <strain evidence="3 4">Pla85_3_4</strain>
    </source>
</reference>
<feature type="region of interest" description="Disordered" evidence="1">
    <location>
        <begin position="177"/>
        <end position="197"/>
    </location>
</feature>
<dbReference type="PROSITE" id="PS51257">
    <property type="entry name" value="PROKAR_LIPOPROTEIN"/>
    <property type="match status" value="1"/>
</dbReference>
<dbReference type="EMBL" id="CP036433">
    <property type="protein sequence ID" value="QDU95657.1"/>
    <property type="molecule type" value="Genomic_DNA"/>
</dbReference>
<dbReference type="OrthoDB" id="292759at2"/>
<dbReference type="KEGG" id="lcre:Pla8534_34740"/>
<feature type="chain" id="PRO_5021866586" evidence="2">
    <location>
        <begin position="20"/>
        <end position="197"/>
    </location>
</feature>
<dbReference type="RefSeq" id="WP_145054366.1">
    <property type="nucleotide sequence ID" value="NZ_CP036433.1"/>
</dbReference>
<name>A0A518DV07_9BACT</name>
<protein>
    <submittedName>
        <fullName evidence="3">Uncharacterized protein</fullName>
    </submittedName>
</protein>
<evidence type="ECO:0000256" key="1">
    <source>
        <dbReference type="SAM" id="MobiDB-lite"/>
    </source>
</evidence>
<proteinExistence type="predicted"/>
<sequence precursor="true">MKRIFTFAVAPLLAVTLWAGCNNGSPVAENDPATAVEAASEVQLPVEADAKPAQVVAAFLDAIRGGNVDVARHLLTLTARVETAKHDLVVQAPGTPNSTYEILTTEVFENGGANVATRWTEVSKQGRESFDITWVLRNADEGWRVAGMATQINEADQPLFLDFEDPAGMLERLAAAESALPDPQRARGEQTQVSSVD</sequence>
<dbReference type="AlphaFoldDB" id="A0A518DV07"/>
<dbReference type="Proteomes" id="UP000317648">
    <property type="component" value="Chromosome"/>
</dbReference>
<keyword evidence="4" id="KW-1185">Reference proteome</keyword>
<accession>A0A518DV07</accession>
<keyword evidence="2" id="KW-0732">Signal</keyword>
<evidence type="ECO:0000313" key="4">
    <source>
        <dbReference type="Proteomes" id="UP000317648"/>
    </source>
</evidence>
<evidence type="ECO:0000256" key="2">
    <source>
        <dbReference type="SAM" id="SignalP"/>
    </source>
</evidence>